<feature type="region of interest" description="Disordered" evidence="1">
    <location>
        <begin position="1"/>
        <end position="23"/>
    </location>
</feature>
<name>Q17A76_AEDAE</name>
<feature type="non-terminal residue" evidence="2">
    <location>
        <position position="157"/>
    </location>
</feature>
<dbReference type="EMBL" id="CH477339">
    <property type="protein sequence ID" value="EAT43150.1"/>
    <property type="molecule type" value="Genomic_DNA"/>
</dbReference>
<organism evidence="2 3">
    <name type="scientific">Aedes aegypti</name>
    <name type="common">Yellowfever mosquito</name>
    <name type="synonym">Culex aegypti</name>
    <dbReference type="NCBI Taxonomy" id="7159"/>
    <lineage>
        <taxon>Eukaryota</taxon>
        <taxon>Metazoa</taxon>
        <taxon>Ecdysozoa</taxon>
        <taxon>Arthropoda</taxon>
        <taxon>Hexapoda</taxon>
        <taxon>Insecta</taxon>
        <taxon>Pterygota</taxon>
        <taxon>Neoptera</taxon>
        <taxon>Endopterygota</taxon>
        <taxon>Diptera</taxon>
        <taxon>Nematocera</taxon>
        <taxon>Culicoidea</taxon>
        <taxon>Culicidae</taxon>
        <taxon>Culicinae</taxon>
        <taxon>Aedini</taxon>
        <taxon>Aedes</taxon>
        <taxon>Stegomyia</taxon>
    </lineage>
</organism>
<evidence type="ECO:0000313" key="3">
    <source>
        <dbReference type="Proteomes" id="UP000682892"/>
    </source>
</evidence>
<reference evidence="2" key="2">
    <citation type="journal article" date="2007" name="Science">
        <title>Genome sequence of Aedes aegypti, a major arbovirus vector.</title>
        <authorList>
            <person name="Nene V."/>
            <person name="Wortman J.R."/>
            <person name="Lawson D."/>
            <person name="Haas B."/>
            <person name="Kodira C."/>
            <person name="Tu Z.J."/>
            <person name="Loftus B."/>
            <person name="Xi Z."/>
            <person name="Megy K."/>
            <person name="Grabherr M."/>
            <person name="Ren Q."/>
            <person name="Zdobnov E.M."/>
            <person name="Lobo N.F."/>
            <person name="Campbell K.S."/>
            <person name="Brown S.E."/>
            <person name="Bonaldo M.F."/>
            <person name="Zhu J."/>
            <person name="Sinkins S.P."/>
            <person name="Hogenkamp D.G."/>
            <person name="Amedeo P."/>
            <person name="Arensburger P."/>
            <person name="Atkinson P.W."/>
            <person name="Bidwell S."/>
            <person name="Biedler J."/>
            <person name="Birney E."/>
            <person name="Bruggner R.V."/>
            <person name="Costas J."/>
            <person name="Coy M.R."/>
            <person name="Crabtree J."/>
            <person name="Crawford M."/>
            <person name="Debruyn B."/>
            <person name="Decaprio D."/>
            <person name="Eiglmeier K."/>
            <person name="Eisenstadt E."/>
            <person name="El-Dorry H."/>
            <person name="Gelbart W.M."/>
            <person name="Gomes S.L."/>
            <person name="Hammond M."/>
            <person name="Hannick L.I."/>
            <person name="Hogan J.R."/>
            <person name="Holmes M.H."/>
            <person name="Jaffe D."/>
            <person name="Johnston J.S."/>
            <person name="Kennedy R.C."/>
            <person name="Koo H."/>
            <person name="Kravitz S."/>
            <person name="Kriventseva E.V."/>
            <person name="Kulp D."/>
            <person name="Labutti K."/>
            <person name="Lee E."/>
            <person name="Li S."/>
            <person name="Lovin D.D."/>
            <person name="Mao C."/>
            <person name="Mauceli E."/>
            <person name="Menck C.F."/>
            <person name="Miller J.R."/>
            <person name="Montgomery P."/>
            <person name="Mori A."/>
            <person name="Nascimento A.L."/>
            <person name="Naveira H.F."/>
            <person name="Nusbaum C."/>
            <person name="O'leary S."/>
            <person name="Orvis J."/>
            <person name="Pertea M."/>
            <person name="Quesneville H."/>
            <person name="Reidenbach K.R."/>
            <person name="Rogers Y.H."/>
            <person name="Roth C.W."/>
            <person name="Schneider J.R."/>
            <person name="Schatz M."/>
            <person name="Shumway M."/>
            <person name="Stanke M."/>
            <person name="Stinson E.O."/>
            <person name="Tubio J.M."/>
            <person name="Vanzee J.P."/>
            <person name="Verjovski-Almeida S."/>
            <person name="Werner D."/>
            <person name="White O."/>
            <person name="Wyder S."/>
            <person name="Zeng Q."/>
            <person name="Zhao Q."/>
            <person name="Zhao Y."/>
            <person name="Hill C.A."/>
            <person name="Raikhel A.S."/>
            <person name="Soares M.B."/>
            <person name="Knudson D.L."/>
            <person name="Lee N.H."/>
            <person name="Galagan J."/>
            <person name="Salzberg S.L."/>
            <person name="Paulsen I.T."/>
            <person name="Dimopoulos G."/>
            <person name="Collins F.H."/>
            <person name="Birren B."/>
            <person name="Fraser-Liggett C.M."/>
            <person name="Severson D.W."/>
        </authorList>
    </citation>
    <scope>NUCLEOTIDE SEQUENCE [LARGE SCALE GENOMIC DNA]</scope>
    <source>
        <strain evidence="2">Liverpool</strain>
    </source>
</reference>
<evidence type="ECO:0000256" key="1">
    <source>
        <dbReference type="SAM" id="MobiDB-lite"/>
    </source>
</evidence>
<dbReference type="AlphaFoldDB" id="Q17A76"/>
<gene>
    <name evidence="2" type="ORF">AaeL_AAEL005393</name>
</gene>
<dbReference type="HOGENOM" id="CLU_1682214_0_0_1"/>
<dbReference type="PaxDb" id="7159-AAEL005393-PA"/>
<protein>
    <submittedName>
        <fullName evidence="2">AAEL005393-PA</fullName>
    </submittedName>
</protein>
<sequence>AKDSSSRLPPKRPSPCRQPVNSIHSTHKDDSLNFFFWSSLRHFPPQQLLPSFLDSQKSRIRCNPKINFSHTLVSQNRKFQPSRENRPADSSNSRILRISSTSRWPPNNSLFTRADDDFSPFFLEEKFNPRDEDVYLTIYRRRRLKKISNSSKFFLPW</sequence>
<accession>Q17A76</accession>
<reference evidence="2" key="1">
    <citation type="submission" date="2005-10" db="EMBL/GenBank/DDBJ databases">
        <authorList>
            <person name="Loftus B.J."/>
            <person name="Nene V.M."/>
            <person name="Hannick L.I."/>
            <person name="Bidwell S."/>
            <person name="Haas B."/>
            <person name="Amedeo P."/>
            <person name="Orvis J."/>
            <person name="Wortman J.R."/>
            <person name="White O.R."/>
            <person name="Salzberg S."/>
            <person name="Shumway M."/>
            <person name="Koo H."/>
            <person name="Zhao Y."/>
            <person name="Holmes M."/>
            <person name="Miller J."/>
            <person name="Schatz M."/>
            <person name="Pop M."/>
            <person name="Pai G."/>
            <person name="Utterback T."/>
            <person name="Rogers Y.-H."/>
            <person name="Kravitz S."/>
            <person name="Fraser C.M."/>
        </authorList>
    </citation>
    <scope>NUCLEOTIDE SEQUENCE</scope>
    <source>
        <strain evidence="2">Liverpool</strain>
    </source>
</reference>
<feature type="non-terminal residue" evidence="2">
    <location>
        <position position="1"/>
    </location>
</feature>
<dbReference type="Proteomes" id="UP000682892">
    <property type="component" value="Unassembled WGS sequence"/>
</dbReference>
<proteinExistence type="predicted"/>
<evidence type="ECO:0000313" key="2">
    <source>
        <dbReference type="EMBL" id="EAT43150.1"/>
    </source>
</evidence>
<reference evidence="2" key="3">
    <citation type="submission" date="2012-09" db="EMBL/GenBank/DDBJ databases">
        <authorList>
            <consortium name="VectorBase"/>
        </authorList>
    </citation>
    <scope>NUCLEOTIDE SEQUENCE</scope>
    <source>
        <strain evidence="2">Liverpool</strain>
    </source>
</reference>